<dbReference type="InterPro" id="IPR041497">
    <property type="entry name" value="Thump-like"/>
</dbReference>
<feature type="domain" description="PG-1098 ferredoxin-like" evidence="2">
    <location>
        <begin position="275"/>
        <end position="318"/>
    </location>
</feature>
<feature type="domain" description="THUMP-like" evidence="1">
    <location>
        <begin position="319"/>
        <end position="389"/>
    </location>
</feature>
<gene>
    <name evidence="3" type="ORF">SAMN04487901_10111</name>
</gene>
<evidence type="ECO:0000313" key="3">
    <source>
        <dbReference type="EMBL" id="SDG11468.1"/>
    </source>
</evidence>
<evidence type="ECO:0000313" key="4">
    <source>
        <dbReference type="Proteomes" id="UP000198779"/>
    </source>
</evidence>
<dbReference type="InterPro" id="IPR029063">
    <property type="entry name" value="SAM-dependent_MTases_sf"/>
</dbReference>
<keyword evidence="4" id="KW-1185">Reference proteome</keyword>
<dbReference type="SUPFAM" id="SSF53335">
    <property type="entry name" value="S-adenosyl-L-methionine-dependent methyltransferases"/>
    <property type="match status" value="1"/>
</dbReference>
<dbReference type="Proteomes" id="UP000198779">
    <property type="component" value="Unassembled WGS sequence"/>
</dbReference>
<reference evidence="4" key="1">
    <citation type="submission" date="2016-10" db="EMBL/GenBank/DDBJ databases">
        <authorList>
            <person name="Varghese N."/>
            <person name="Submissions S."/>
        </authorList>
    </citation>
    <scope>NUCLEOTIDE SEQUENCE [LARGE SCALE GENOMIC DNA]</scope>
    <source>
        <strain evidence="4">BP1-148</strain>
    </source>
</reference>
<dbReference type="AlphaFoldDB" id="A0A1G7RL34"/>
<organism evidence="3 4">
    <name type="scientific">Prevotella communis</name>
    <dbReference type="NCBI Taxonomy" id="2913614"/>
    <lineage>
        <taxon>Bacteria</taxon>
        <taxon>Pseudomonadati</taxon>
        <taxon>Bacteroidota</taxon>
        <taxon>Bacteroidia</taxon>
        <taxon>Bacteroidales</taxon>
        <taxon>Prevotellaceae</taxon>
        <taxon>Prevotella</taxon>
    </lineage>
</organism>
<dbReference type="STRING" id="645274.SAMN04487901_10111"/>
<sequence>MNDNTRNFIEQNLDADIRQLALKGCRDKDVDLDAAIRQIAGRQTARRKLPSWAALDGILYPPHLNMEQCSSEQTARYKARICSSYPSPKTLVDLTGGFGVDFAFMSEAFDEATYVERNSELFAISSANMKILAPKAKCLNEDGLEVLHRLNHVSMIFMDPARRDNHGARTYGISDCTPNVLEIKDELLQKADVVMLKLSPMLDWHKAISDLGEQYIKEVHIVSVQNECKELLIIMQQQPAKPFTVYCVNDDAVFSYHPSSLILHPSSFIPHPSSFLYEPNASIMKAGCFAEIEQAFEVSQLAPNSHLFASDQAIADFPGRKFRVTAVTSMNKQELKQALKDIRQANIAVRNFPMSVADLRKRLKLSEGGNDYIFATTLTEGKKVLIICQHL</sequence>
<dbReference type="Pfam" id="PF22013">
    <property type="entry name" value="PG_1098_Fer"/>
    <property type="match status" value="1"/>
</dbReference>
<protein>
    <submittedName>
        <fullName evidence="3">Uncharacterized protein</fullName>
    </submittedName>
</protein>
<evidence type="ECO:0000259" key="2">
    <source>
        <dbReference type="Pfam" id="PF22013"/>
    </source>
</evidence>
<dbReference type="EMBL" id="FNCQ01000001">
    <property type="protein sequence ID" value="SDG11468.1"/>
    <property type="molecule type" value="Genomic_DNA"/>
</dbReference>
<dbReference type="Pfam" id="PF18096">
    <property type="entry name" value="Thump_like"/>
    <property type="match status" value="1"/>
</dbReference>
<dbReference type="InterPro" id="IPR054168">
    <property type="entry name" value="PG_1098_Fer"/>
</dbReference>
<evidence type="ECO:0000259" key="1">
    <source>
        <dbReference type="Pfam" id="PF18096"/>
    </source>
</evidence>
<dbReference type="RefSeq" id="WP_091813243.1">
    <property type="nucleotide sequence ID" value="NZ_FNCQ01000001.1"/>
</dbReference>
<proteinExistence type="predicted"/>
<name>A0A1G7RL34_9BACT</name>
<dbReference type="Gene3D" id="3.40.50.150">
    <property type="entry name" value="Vaccinia Virus protein VP39"/>
    <property type="match status" value="1"/>
</dbReference>
<accession>A0A1G7RL34</accession>
<dbReference type="Gene3D" id="1.10.10.1110">
    <property type="entry name" value="Methyltransferase PG1098, N-terminal domain"/>
    <property type="match status" value="1"/>
</dbReference>